<dbReference type="InterPro" id="IPR039421">
    <property type="entry name" value="Type_1_exporter"/>
</dbReference>
<feature type="domain" description="ABC transporter" evidence="9">
    <location>
        <begin position="259"/>
        <end position="493"/>
    </location>
</feature>
<dbReference type="InterPro" id="IPR003439">
    <property type="entry name" value="ABC_transporter-like_ATP-bd"/>
</dbReference>
<dbReference type="Pfam" id="PF00664">
    <property type="entry name" value="ABC_membrane"/>
    <property type="match status" value="1"/>
</dbReference>
<keyword evidence="3 8" id="KW-0812">Transmembrane</keyword>
<evidence type="ECO:0000256" key="2">
    <source>
        <dbReference type="ARBA" id="ARBA00022448"/>
    </source>
</evidence>
<feature type="non-terminal residue" evidence="11">
    <location>
        <position position="1"/>
    </location>
</feature>
<dbReference type="GO" id="GO:0005886">
    <property type="term" value="C:plasma membrane"/>
    <property type="evidence" value="ECO:0007669"/>
    <property type="project" value="UniProtKB-SubCell"/>
</dbReference>
<dbReference type="InterPro" id="IPR017871">
    <property type="entry name" value="ABC_transporter-like_CS"/>
</dbReference>
<keyword evidence="7 8" id="KW-0472">Membrane</keyword>
<gene>
    <name evidence="11" type="ORF">HQ497_04430</name>
</gene>
<keyword evidence="6 8" id="KW-1133">Transmembrane helix</keyword>
<dbReference type="GO" id="GO:0015421">
    <property type="term" value="F:ABC-type oligopeptide transporter activity"/>
    <property type="evidence" value="ECO:0007669"/>
    <property type="project" value="TreeGrafter"/>
</dbReference>
<dbReference type="InterPro" id="IPR027417">
    <property type="entry name" value="P-loop_NTPase"/>
</dbReference>
<dbReference type="Pfam" id="PF00005">
    <property type="entry name" value="ABC_tran"/>
    <property type="match status" value="1"/>
</dbReference>
<evidence type="ECO:0000256" key="1">
    <source>
        <dbReference type="ARBA" id="ARBA00004651"/>
    </source>
</evidence>
<dbReference type="InterPro" id="IPR011527">
    <property type="entry name" value="ABC1_TM_dom"/>
</dbReference>
<accession>A0A973A8N7</accession>
<feature type="transmembrane region" description="Helical" evidence="8">
    <location>
        <begin position="81"/>
        <end position="99"/>
    </location>
</feature>
<dbReference type="PANTHER" id="PTHR43394">
    <property type="entry name" value="ATP-DEPENDENT PERMEASE MDL1, MITOCHONDRIAL"/>
    <property type="match status" value="1"/>
</dbReference>
<dbReference type="GO" id="GO:0016887">
    <property type="term" value="F:ATP hydrolysis activity"/>
    <property type="evidence" value="ECO:0007669"/>
    <property type="project" value="InterPro"/>
</dbReference>
<dbReference type="PROSITE" id="PS50929">
    <property type="entry name" value="ABC_TM1F"/>
    <property type="match status" value="1"/>
</dbReference>
<dbReference type="SUPFAM" id="SSF52540">
    <property type="entry name" value="P-loop containing nucleoside triphosphate hydrolases"/>
    <property type="match status" value="1"/>
</dbReference>
<feature type="transmembrane region" description="Helical" evidence="8">
    <location>
        <begin position="51"/>
        <end position="75"/>
    </location>
</feature>
<keyword evidence="2" id="KW-0813">Transport</keyword>
<evidence type="ECO:0000313" key="12">
    <source>
        <dbReference type="Proteomes" id="UP000754644"/>
    </source>
</evidence>
<dbReference type="FunFam" id="3.40.50.300:FF:000287">
    <property type="entry name" value="Multidrug ABC transporter ATP-binding protein"/>
    <property type="match status" value="1"/>
</dbReference>
<dbReference type="PANTHER" id="PTHR43394:SF1">
    <property type="entry name" value="ATP-BINDING CASSETTE SUB-FAMILY B MEMBER 10, MITOCHONDRIAL"/>
    <property type="match status" value="1"/>
</dbReference>
<evidence type="ECO:0000256" key="8">
    <source>
        <dbReference type="SAM" id="Phobius"/>
    </source>
</evidence>
<name>A0A973A8N7_9GAMM</name>
<dbReference type="PROSITE" id="PS00211">
    <property type="entry name" value="ABC_TRANSPORTER_1"/>
    <property type="match status" value="1"/>
</dbReference>
<organism evidence="11 12">
    <name type="scientific">SAR86 cluster bacterium</name>
    <dbReference type="NCBI Taxonomy" id="2030880"/>
    <lineage>
        <taxon>Bacteria</taxon>
        <taxon>Pseudomonadati</taxon>
        <taxon>Pseudomonadota</taxon>
        <taxon>Gammaproteobacteria</taxon>
        <taxon>SAR86 cluster</taxon>
    </lineage>
</organism>
<dbReference type="CDD" id="cd03254">
    <property type="entry name" value="ABCC_Glucan_exporter_like"/>
    <property type="match status" value="1"/>
</dbReference>
<dbReference type="InterPro" id="IPR036640">
    <property type="entry name" value="ABC1_TM_sf"/>
</dbReference>
<dbReference type="GO" id="GO:0005524">
    <property type="term" value="F:ATP binding"/>
    <property type="evidence" value="ECO:0007669"/>
    <property type="project" value="UniProtKB-KW"/>
</dbReference>
<evidence type="ECO:0000259" key="10">
    <source>
        <dbReference type="PROSITE" id="PS50929"/>
    </source>
</evidence>
<feature type="transmembrane region" description="Helical" evidence="8">
    <location>
        <begin position="12"/>
        <end position="30"/>
    </location>
</feature>
<comment type="caution">
    <text evidence="11">The sequence shown here is derived from an EMBL/GenBank/DDBJ whole genome shotgun (WGS) entry which is preliminary data.</text>
</comment>
<comment type="subcellular location">
    <subcellularLocation>
        <location evidence="1">Cell membrane</location>
        <topology evidence="1">Multi-pass membrane protein</topology>
    </subcellularLocation>
</comment>
<keyword evidence="4" id="KW-0547">Nucleotide-binding</keyword>
<dbReference type="SMART" id="SM00382">
    <property type="entry name" value="AAA"/>
    <property type="match status" value="1"/>
</dbReference>
<dbReference type="CDD" id="cd18544">
    <property type="entry name" value="ABC_6TM_TmrA_like"/>
    <property type="match status" value="1"/>
</dbReference>
<evidence type="ECO:0000313" key="11">
    <source>
        <dbReference type="EMBL" id="NQV64592.1"/>
    </source>
</evidence>
<dbReference type="Proteomes" id="UP000754644">
    <property type="component" value="Unassembled WGS sequence"/>
</dbReference>
<dbReference type="PROSITE" id="PS50893">
    <property type="entry name" value="ABC_TRANSPORTER_2"/>
    <property type="match status" value="1"/>
</dbReference>
<evidence type="ECO:0000256" key="6">
    <source>
        <dbReference type="ARBA" id="ARBA00022989"/>
    </source>
</evidence>
<dbReference type="SUPFAM" id="SSF90123">
    <property type="entry name" value="ABC transporter transmembrane region"/>
    <property type="match status" value="1"/>
</dbReference>
<dbReference type="EMBL" id="JABMOJ010000160">
    <property type="protein sequence ID" value="NQV64592.1"/>
    <property type="molecule type" value="Genomic_DNA"/>
</dbReference>
<evidence type="ECO:0000259" key="9">
    <source>
        <dbReference type="PROSITE" id="PS50893"/>
    </source>
</evidence>
<dbReference type="AlphaFoldDB" id="A0A973A8N7"/>
<protein>
    <submittedName>
        <fullName evidence="11">ABC transporter ATP-binding protein</fullName>
    </submittedName>
</protein>
<dbReference type="Gene3D" id="1.20.1560.10">
    <property type="entry name" value="ABC transporter type 1, transmembrane domain"/>
    <property type="match status" value="1"/>
</dbReference>
<reference evidence="11" key="1">
    <citation type="submission" date="2020-05" db="EMBL/GenBank/DDBJ databases">
        <title>Sulfur intermediates as new biogeochemical hubs in an aquatic model microbial ecosystem.</title>
        <authorList>
            <person name="Vigneron A."/>
        </authorList>
    </citation>
    <scope>NUCLEOTIDE SEQUENCE</scope>
    <source>
        <strain evidence="11">Bin.250</strain>
    </source>
</reference>
<evidence type="ECO:0000256" key="7">
    <source>
        <dbReference type="ARBA" id="ARBA00023136"/>
    </source>
</evidence>
<evidence type="ECO:0000256" key="3">
    <source>
        <dbReference type="ARBA" id="ARBA00022692"/>
    </source>
</evidence>
<dbReference type="Gene3D" id="3.40.50.300">
    <property type="entry name" value="P-loop containing nucleotide triphosphate hydrolases"/>
    <property type="match status" value="1"/>
</dbReference>
<keyword evidence="5 11" id="KW-0067">ATP-binding</keyword>
<feature type="domain" description="ABC transmembrane type-1" evidence="10">
    <location>
        <begin position="57"/>
        <end position="224"/>
    </location>
</feature>
<proteinExistence type="predicted"/>
<dbReference type="InterPro" id="IPR003593">
    <property type="entry name" value="AAA+_ATPase"/>
</dbReference>
<evidence type="ECO:0000256" key="5">
    <source>
        <dbReference type="ARBA" id="ARBA00022840"/>
    </source>
</evidence>
<sequence length="502" mass="56167">LFQARQLESDVVFYAAILAGVGGLAAYLCPANGRRSKLDLAMGAAGLVAGFLSRGLVLGVAYPLVSLFLALGIMLAIDVRLTLYLMLSIPLFAFITYFFRMATRRVYRRIRNTVSQLNQNLQENLSGMQVVQLSNRERQNLATYQAINKTNQDQEIHAIYLETGYGAFTDNMINLALAVIIWFGGGAALQETISLGSIVLFSQFIDMFIRPIRVLGMQYNVMFRAMASAERIFQALDWHEQVREPLNPVKLPARIQGKLEFRHLTFGYDIDQPVLKDVSFTIQPGEKLAIVGPTGSGKSTLIRLLGRFYDFPDNTIFLDDIDLNRLHSSAVRQKIGVVLQDFHIFSGTVLENIILGNPNISREKAIESARLVNAHEFIEALPQQYDEPLVERGQNLSQGQRQLLAFARVLAADPEILILDEATASIDTETEQLIQAALHEIMKDRTSILIAHRLQTIQEADRILVLKDGAVKELGTHIELMAQQGVYYTLNQLQFQDVSIKA</sequence>
<evidence type="ECO:0000256" key="4">
    <source>
        <dbReference type="ARBA" id="ARBA00022741"/>
    </source>
</evidence>